<keyword evidence="2" id="KW-0472">Membrane</keyword>
<reference evidence="4 5" key="1">
    <citation type="submission" date="2012-08" db="EMBL/GenBank/DDBJ databases">
        <title>Oryza genome evolution.</title>
        <authorList>
            <person name="Wing R.A."/>
        </authorList>
    </citation>
    <scope>NUCLEOTIDE SEQUENCE</scope>
</reference>
<feature type="compositionally biased region" description="Pro residues" evidence="1">
    <location>
        <begin position="317"/>
        <end position="326"/>
    </location>
</feature>
<keyword evidence="5" id="KW-1185">Reference proteome</keyword>
<dbReference type="InterPro" id="IPR010605">
    <property type="entry name" value="DUF1191"/>
</dbReference>
<evidence type="ECO:0000313" key="5">
    <source>
        <dbReference type="Proteomes" id="UP000032180"/>
    </source>
</evidence>
<dbReference type="PANTHER" id="PTHR33512:SF33">
    <property type="entry name" value="OS06G0158800 PROTEIN"/>
    <property type="match status" value="1"/>
</dbReference>
<dbReference type="STRING" id="77586.A0A0D9WM61"/>
<evidence type="ECO:0000256" key="3">
    <source>
        <dbReference type="SAM" id="SignalP"/>
    </source>
</evidence>
<reference evidence="5" key="2">
    <citation type="submission" date="2013-12" db="EMBL/GenBank/DDBJ databases">
        <authorList>
            <person name="Yu Y."/>
            <person name="Lee S."/>
            <person name="de Baynast K."/>
            <person name="Wissotski M."/>
            <person name="Liu L."/>
            <person name="Talag J."/>
            <person name="Goicoechea J."/>
            <person name="Angelova A."/>
            <person name="Jetty R."/>
            <person name="Kudrna D."/>
            <person name="Golser W."/>
            <person name="Rivera L."/>
            <person name="Zhang J."/>
            <person name="Wing R."/>
        </authorList>
    </citation>
    <scope>NUCLEOTIDE SEQUENCE</scope>
</reference>
<accession>A0A0D9WM61</accession>
<evidence type="ECO:0000256" key="1">
    <source>
        <dbReference type="SAM" id="MobiDB-lite"/>
    </source>
</evidence>
<evidence type="ECO:0008006" key="6">
    <source>
        <dbReference type="Google" id="ProtNLM"/>
    </source>
</evidence>
<dbReference type="GO" id="GO:0016020">
    <property type="term" value="C:membrane"/>
    <property type="evidence" value="ECO:0007669"/>
    <property type="project" value="TreeGrafter"/>
</dbReference>
<keyword evidence="2" id="KW-1133">Transmembrane helix</keyword>
<dbReference type="Proteomes" id="UP000032180">
    <property type="component" value="Chromosome 6"/>
</dbReference>
<protein>
    <recommendedName>
        <fullName evidence="6">Legume lectin domain-containing protein</fullName>
    </recommendedName>
</protein>
<dbReference type="EnsemblPlants" id="LPERR06G03600.1">
    <property type="protein sequence ID" value="LPERR06G03600.1"/>
    <property type="gene ID" value="LPERR06G03600"/>
</dbReference>
<dbReference type="AlphaFoldDB" id="A0A0D9WM61"/>
<dbReference type="eggNOG" id="ENOG502RXYY">
    <property type="taxonomic scope" value="Eukaryota"/>
</dbReference>
<feature type="transmembrane region" description="Helical" evidence="2">
    <location>
        <begin position="243"/>
        <end position="269"/>
    </location>
</feature>
<evidence type="ECO:0000256" key="2">
    <source>
        <dbReference type="SAM" id="Phobius"/>
    </source>
</evidence>
<evidence type="ECO:0000313" key="4">
    <source>
        <dbReference type="EnsemblPlants" id="LPERR06G03600.1"/>
    </source>
</evidence>
<keyword evidence="3" id="KW-0732">Signal</keyword>
<proteinExistence type="predicted"/>
<dbReference type="Pfam" id="PF06697">
    <property type="entry name" value="DUF1191"/>
    <property type="match status" value="1"/>
</dbReference>
<feature type="signal peptide" evidence="3">
    <location>
        <begin position="1"/>
        <end position="27"/>
    </location>
</feature>
<feature type="region of interest" description="Disordered" evidence="1">
    <location>
        <begin position="288"/>
        <end position="326"/>
    </location>
</feature>
<feature type="chain" id="PRO_5002349186" description="Legume lectin domain-containing protein" evidence="3">
    <location>
        <begin position="28"/>
        <end position="326"/>
    </location>
</feature>
<dbReference type="HOGENOM" id="CLU_872645_0_0_1"/>
<name>A0A0D9WM61_9ORYZ</name>
<sequence length="326" mass="34193">MAIASSSSSSSSLLLIFLAFLIHTCEGGDHDHAVAAAAAVTANVTSIEAAVRDRAFQLFRRTSEIVNVDVNVSLAAVTAGAIEATATRVRSNALWADGINATAVAVTVPPRVVTAPFARRVAIVFLRFAANASPPLFSPPPGYDLAAPVVAILAYDAASGSNSPVSLRALGAPVRIEFNSSTAPTARCVTFAGGGGEAVATHDVAAGTSRCEVSGTGHYGLAVKKPAPAPVNTPTSTPVREKWWVWKVAVSAGGIAAASFVMISVAGVVRWRRRRRREEMERRAMGGEELGRMAVRGSRMPSAKMVRTRPEVEEESSPPPLPWRKS</sequence>
<dbReference type="Gramene" id="LPERR06G03600.1">
    <property type="protein sequence ID" value="LPERR06G03600.1"/>
    <property type="gene ID" value="LPERR06G03600"/>
</dbReference>
<reference evidence="4" key="3">
    <citation type="submission" date="2015-04" db="UniProtKB">
        <authorList>
            <consortium name="EnsemblPlants"/>
        </authorList>
    </citation>
    <scope>IDENTIFICATION</scope>
</reference>
<keyword evidence="2" id="KW-0812">Transmembrane</keyword>
<organism evidence="4 5">
    <name type="scientific">Leersia perrieri</name>
    <dbReference type="NCBI Taxonomy" id="77586"/>
    <lineage>
        <taxon>Eukaryota</taxon>
        <taxon>Viridiplantae</taxon>
        <taxon>Streptophyta</taxon>
        <taxon>Embryophyta</taxon>
        <taxon>Tracheophyta</taxon>
        <taxon>Spermatophyta</taxon>
        <taxon>Magnoliopsida</taxon>
        <taxon>Liliopsida</taxon>
        <taxon>Poales</taxon>
        <taxon>Poaceae</taxon>
        <taxon>BOP clade</taxon>
        <taxon>Oryzoideae</taxon>
        <taxon>Oryzeae</taxon>
        <taxon>Oryzinae</taxon>
        <taxon>Leersia</taxon>
    </lineage>
</organism>
<dbReference type="PANTHER" id="PTHR33512">
    <property type="entry name" value="PROTEIN, PUTATIVE (DUF1191)-RELATED"/>
    <property type="match status" value="1"/>
</dbReference>